<dbReference type="InterPro" id="IPR019473">
    <property type="entry name" value="TFIID_su8_C"/>
</dbReference>
<evidence type="ECO:0000256" key="4">
    <source>
        <dbReference type="ARBA" id="ARBA00023015"/>
    </source>
</evidence>
<sequence>MSTNNAKAEPLEEPQLKPVRLKKLPTLDEVSAATIDNPLQSILGKAIAVQLKAMNKNTCMSQFAFENVINLVEENLSDMLMDLHKMANIQRRHRISKKDLVLILQGYDLSSSDLMLELERSNFVRSQHAADVQKLGDSTAAVEIQRHKFNSESPDAAKAEQDLSVIENDILGLVPPSKRRRKYVPKWLPEFPPDHTYRFTAMYNRPITDERQMRKQLVEEAKSSEKALLHLVQLGEGDDHKAEVDEAQILEQSRRETEIVFLQDNKRKNFIKINDPQELMNTSMTENFNVEQYARNRIGLVRKKIQDYENRQLRLQEDPFVKASVLVSPFAPDPKNCKQVQKEIKTMLNRSYTGFLESIPILKKRREEEKEQAEKKRREKLEEVRKNQEEKRRSGEEIDVLDLNNLRDDMFFDEMDSSESENENNRKQDVQQDGRKDVKEQLRGHADDRPAQELEVKNEDFIEDQIDTSQQEAQADSMMVAEFQNDLNSTASQSAGPLRAVDSNEGHENNEPDLFSERQSTMEEALPIYPEKRGND</sequence>
<dbReference type="Proteomes" id="UP000191024">
    <property type="component" value="Chromosome G"/>
</dbReference>
<feature type="region of interest" description="Disordered" evidence="7">
    <location>
        <begin position="487"/>
        <end position="536"/>
    </location>
</feature>
<dbReference type="PANTHER" id="PTHR46469:SF1">
    <property type="entry name" value="TRANSCRIPTION INITIATION FACTOR TFIID SUBUNIT 8"/>
    <property type="match status" value="1"/>
</dbReference>
<proteinExistence type="inferred from homology"/>
<evidence type="ECO:0000256" key="1">
    <source>
        <dbReference type="ARBA" id="ARBA00004123"/>
    </source>
</evidence>
<dbReference type="EMBL" id="LT598469">
    <property type="protein sequence ID" value="SCU99887.1"/>
    <property type="molecule type" value="Genomic_DNA"/>
</dbReference>
<dbReference type="OrthoDB" id="2193813at2759"/>
<feature type="compositionally biased region" description="Basic and acidic residues" evidence="7">
    <location>
        <begin position="423"/>
        <end position="460"/>
    </location>
</feature>
<gene>
    <name evidence="9" type="ORF">LAMI_0G01486G</name>
</gene>
<evidence type="ECO:0000313" key="9">
    <source>
        <dbReference type="EMBL" id="SCU99887.1"/>
    </source>
</evidence>
<evidence type="ECO:0000256" key="6">
    <source>
        <dbReference type="ARBA" id="ARBA00023242"/>
    </source>
</evidence>
<dbReference type="Pfam" id="PF10406">
    <property type="entry name" value="TAF8_C"/>
    <property type="match status" value="1"/>
</dbReference>
<protein>
    <recommendedName>
        <fullName evidence="3">Transcription initiation factor TFIID subunit 8</fullName>
    </recommendedName>
</protein>
<comment type="subcellular location">
    <subcellularLocation>
        <location evidence="1">Nucleus</location>
    </subcellularLocation>
</comment>
<evidence type="ECO:0000256" key="7">
    <source>
        <dbReference type="SAM" id="MobiDB-lite"/>
    </source>
</evidence>
<feature type="region of interest" description="Disordered" evidence="7">
    <location>
        <begin position="371"/>
        <end position="396"/>
    </location>
</feature>
<name>A0A1G4K7G9_9SACH</name>
<dbReference type="STRING" id="1230905.A0A1G4K7G9"/>
<dbReference type="GO" id="GO:0005669">
    <property type="term" value="C:transcription factor TFIID complex"/>
    <property type="evidence" value="ECO:0007669"/>
    <property type="project" value="InterPro"/>
</dbReference>
<accession>A0A1G4K7G9</accession>
<dbReference type="CDD" id="cd08049">
    <property type="entry name" value="TAF8"/>
    <property type="match status" value="1"/>
</dbReference>
<keyword evidence="10" id="KW-1185">Reference proteome</keyword>
<dbReference type="AlphaFoldDB" id="A0A1G4K7G9"/>
<keyword evidence="4" id="KW-0805">Transcription regulation</keyword>
<feature type="region of interest" description="Disordered" evidence="7">
    <location>
        <begin position="415"/>
        <end position="462"/>
    </location>
</feature>
<evidence type="ECO:0000313" key="10">
    <source>
        <dbReference type="Proteomes" id="UP000191024"/>
    </source>
</evidence>
<reference evidence="9 10" key="1">
    <citation type="submission" date="2016-03" db="EMBL/GenBank/DDBJ databases">
        <authorList>
            <person name="Devillers H."/>
        </authorList>
    </citation>
    <scope>NUCLEOTIDE SEQUENCE [LARGE SCALE GENOMIC DNA]</scope>
    <source>
        <strain evidence="9">CBS 11717</strain>
    </source>
</reference>
<dbReference type="InterPro" id="IPR037818">
    <property type="entry name" value="TAF8"/>
</dbReference>
<dbReference type="GO" id="GO:0006367">
    <property type="term" value="P:transcription initiation at RNA polymerase II promoter"/>
    <property type="evidence" value="ECO:0007669"/>
    <property type="project" value="TreeGrafter"/>
</dbReference>
<dbReference type="PANTHER" id="PTHR46469">
    <property type="entry name" value="TRANSCRIPTION INITIATION FACTOR TFIID SUBUNIT 8"/>
    <property type="match status" value="1"/>
</dbReference>
<feature type="domain" description="Transcription factor TFIID subunit 8 C-terminal" evidence="8">
    <location>
        <begin position="183"/>
        <end position="231"/>
    </location>
</feature>
<keyword evidence="5" id="KW-0804">Transcription</keyword>
<organism evidence="9 10">
    <name type="scientific">Lachancea mirantina</name>
    <dbReference type="NCBI Taxonomy" id="1230905"/>
    <lineage>
        <taxon>Eukaryota</taxon>
        <taxon>Fungi</taxon>
        <taxon>Dikarya</taxon>
        <taxon>Ascomycota</taxon>
        <taxon>Saccharomycotina</taxon>
        <taxon>Saccharomycetes</taxon>
        <taxon>Saccharomycetales</taxon>
        <taxon>Saccharomycetaceae</taxon>
        <taxon>Lachancea</taxon>
    </lineage>
</organism>
<evidence type="ECO:0000259" key="8">
    <source>
        <dbReference type="Pfam" id="PF10406"/>
    </source>
</evidence>
<evidence type="ECO:0000256" key="3">
    <source>
        <dbReference type="ARBA" id="ARBA00017307"/>
    </source>
</evidence>
<comment type="similarity">
    <text evidence="2">Belongs to the TAF8 family.</text>
</comment>
<evidence type="ECO:0000256" key="5">
    <source>
        <dbReference type="ARBA" id="ARBA00023163"/>
    </source>
</evidence>
<keyword evidence="6" id="KW-0539">Nucleus</keyword>
<evidence type="ECO:0000256" key="2">
    <source>
        <dbReference type="ARBA" id="ARBA00008767"/>
    </source>
</evidence>